<dbReference type="GO" id="GO:0035194">
    <property type="term" value="P:regulatory ncRNA-mediated post-transcriptional gene silencing"/>
    <property type="evidence" value="ECO:0007669"/>
    <property type="project" value="TreeGrafter"/>
</dbReference>
<gene>
    <name evidence="5" type="ORF">GRF29_44g2348413</name>
</gene>
<dbReference type="GO" id="GO:0004386">
    <property type="term" value="F:helicase activity"/>
    <property type="evidence" value="ECO:0007669"/>
    <property type="project" value="InterPro"/>
</dbReference>
<evidence type="ECO:0000313" key="6">
    <source>
        <dbReference type="Proteomes" id="UP001280581"/>
    </source>
</evidence>
<evidence type="ECO:0008006" key="7">
    <source>
        <dbReference type="Google" id="ProtNLM"/>
    </source>
</evidence>
<dbReference type="Proteomes" id="UP001280581">
    <property type="component" value="Unassembled WGS sequence"/>
</dbReference>
<sequence length="892" mass="98979">MVKVFTTQETIQKVEMEKHSVYAKPFIPEDWKRINKEPGVVHETPSRHFIDYALYVRTFAGCSFLPHRIPFTAHNPSSLSSSGELRADNYLGHFAAVWRTEIAAQEAQNEDFSLYKIFAPKVWPGGRNRTQHVLFSISVPGLREETPHVELGDVIELRQLYVDHFGNFLQQNGTYSRLWTGMVFHACVYGIHRAEETVYLRIDALQDIHHPNAAFPTLLPIVVNAVFPLRKRTINSCRDALVFVHNALKMTLENKTQSNGHARYIDSHQQLAKDMKNLAVTDGRPADQTAQRNGDGFGAEQNEWMRRMLFPVESDGKIQSELRKIPQRPLFDSAINYEQAHAVNSVCTDAYGCVPYLISGPPGTGKTKTIVEIAMQLLNSHITDHILICAPSESAADTLALRLSAYLNPKQLLRLNGPWRADNEVPSSLMQHTYLEDDMFSLPPFKQIMAYNIVVTSCRDAAILAEARLTNTDLWFLEKNMLEAFHPETPPPPPALHWGALLLDEAAQGTELDVLPPLSTVCPPPSYPSTMPLPSFILAGDEKQLGPKTASHDPQFSRSLFARLSLLPPYASHPLSRSNTKPSSGPPVLKKSMLPLPYPPFTNLTRNYRSHPAILSVPSSLFYADTLIPEAPTPSTPLQNSALWPRANWPVLFIPHTHEEDIERDGGGWFNAREAHLACETAAHFIRHDAVAPSDIAVISPFAAQVRRIRAVMRGQDFGFWDVSIGPLEAFQGLEKRVVIIATTRTRRGRFVEGDVEKGLGLIGSPQRMNVAVTRAREGLVVLGSADALREDGSWGAFLAFCGRNGLVRGGGGGGTEYGGAGEARIGVLEKALLAKEMRKANGRGGRVLGGGAMRLEDNYDGDYEAWVESLREAMDEDGEEDEDEVEDGDDD</sequence>
<accession>A0AAN6M325</accession>
<dbReference type="InterPro" id="IPR047187">
    <property type="entry name" value="SF1_C_Upf1"/>
</dbReference>
<dbReference type="InterPro" id="IPR041677">
    <property type="entry name" value="DNA2/NAM7_AAA_11"/>
</dbReference>
<protein>
    <recommendedName>
        <fullName evidence="7">RNA helicase</fullName>
    </recommendedName>
</protein>
<evidence type="ECO:0000256" key="1">
    <source>
        <dbReference type="ARBA" id="ARBA00022806"/>
    </source>
</evidence>
<dbReference type="InterPro" id="IPR045055">
    <property type="entry name" value="DNA2/NAM7-like"/>
</dbReference>
<dbReference type="Gene3D" id="3.40.50.300">
    <property type="entry name" value="P-loop containing nucleotide triphosphate hydrolases"/>
    <property type="match status" value="2"/>
</dbReference>
<dbReference type="EMBL" id="WVTA01000005">
    <property type="protein sequence ID" value="KAK3210329.1"/>
    <property type="molecule type" value="Genomic_DNA"/>
</dbReference>
<dbReference type="SUPFAM" id="SSF52540">
    <property type="entry name" value="P-loop containing nucleoside triphosphate hydrolases"/>
    <property type="match status" value="1"/>
</dbReference>
<evidence type="ECO:0000259" key="3">
    <source>
        <dbReference type="Pfam" id="PF13086"/>
    </source>
</evidence>
<proteinExistence type="predicted"/>
<feature type="compositionally biased region" description="Acidic residues" evidence="2">
    <location>
        <begin position="875"/>
        <end position="892"/>
    </location>
</feature>
<keyword evidence="1" id="KW-0347">Helicase</keyword>
<dbReference type="InterPro" id="IPR027417">
    <property type="entry name" value="P-loop_NTPase"/>
</dbReference>
<feature type="domain" description="DNA2/NAM7 helicase helicase" evidence="3">
    <location>
        <begin position="335"/>
        <end position="405"/>
    </location>
</feature>
<reference evidence="5 6" key="1">
    <citation type="submission" date="2021-02" db="EMBL/GenBank/DDBJ databases">
        <title>Genome assembly of Pseudopithomyces chartarum.</title>
        <authorList>
            <person name="Jauregui R."/>
            <person name="Singh J."/>
            <person name="Voisey C."/>
        </authorList>
    </citation>
    <scope>NUCLEOTIDE SEQUENCE [LARGE SCALE GENOMIC DNA]</scope>
    <source>
        <strain evidence="5 6">AGR01</strain>
    </source>
</reference>
<dbReference type="CDD" id="cd18808">
    <property type="entry name" value="SF1_C_Upf1"/>
    <property type="match status" value="1"/>
</dbReference>
<dbReference type="GO" id="GO:0005829">
    <property type="term" value="C:cytosol"/>
    <property type="evidence" value="ECO:0007669"/>
    <property type="project" value="TreeGrafter"/>
</dbReference>
<dbReference type="PANTHER" id="PTHR10887:SF322">
    <property type="entry name" value="HELICASE MOV-10"/>
    <property type="match status" value="1"/>
</dbReference>
<evidence type="ECO:0000259" key="4">
    <source>
        <dbReference type="Pfam" id="PF13087"/>
    </source>
</evidence>
<evidence type="ECO:0000313" key="5">
    <source>
        <dbReference type="EMBL" id="KAK3210329.1"/>
    </source>
</evidence>
<keyword evidence="1" id="KW-0378">Hydrolase</keyword>
<evidence type="ECO:0000256" key="2">
    <source>
        <dbReference type="SAM" id="MobiDB-lite"/>
    </source>
</evidence>
<keyword evidence="6" id="KW-1185">Reference proteome</keyword>
<dbReference type="Pfam" id="PF13086">
    <property type="entry name" value="AAA_11"/>
    <property type="match status" value="1"/>
</dbReference>
<keyword evidence="1" id="KW-0067">ATP-binding</keyword>
<dbReference type="Pfam" id="PF13087">
    <property type="entry name" value="AAA_12"/>
    <property type="match status" value="1"/>
</dbReference>
<name>A0AAN6M325_9PLEO</name>
<organism evidence="5 6">
    <name type="scientific">Pseudopithomyces chartarum</name>
    <dbReference type="NCBI Taxonomy" id="1892770"/>
    <lineage>
        <taxon>Eukaryota</taxon>
        <taxon>Fungi</taxon>
        <taxon>Dikarya</taxon>
        <taxon>Ascomycota</taxon>
        <taxon>Pezizomycotina</taxon>
        <taxon>Dothideomycetes</taxon>
        <taxon>Pleosporomycetidae</taxon>
        <taxon>Pleosporales</taxon>
        <taxon>Massarineae</taxon>
        <taxon>Didymosphaeriaceae</taxon>
        <taxon>Pseudopithomyces</taxon>
    </lineage>
</organism>
<keyword evidence="1" id="KW-0547">Nucleotide-binding</keyword>
<dbReference type="AlphaFoldDB" id="A0AAN6M325"/>
<comment type="caution">
    <text evidence="5">The sequence shown here is derived from an EMBL/GenBank/DDBJ whole genome shotgun (WGS) entry which is preliminary data.</text>
</comment>
<feature type="domain" description="DNA2/NAM7 helicase-like C-terminal" evidence="4">
    <location>
        <begin position="601"/>
        <end position="786"/>
    </location>
</feature>
<dbReference type="InterPro" id="IPR041679">
    <property type="entry name" value="DNA2/NAM7-like_C"/>
</dbReference>
<dbReference type="PANTHER" id="PTHR10887">
    <property type="entry name" value="DNA2/NAM7 HELICASE FAMILY"/>
    <property type="match status" value="1"/>
</dbReference>
<feature type="region of interest" description="Disordered" evidence="2">
    <location>
        <begin position="871"/>
        <end position="892"/>
    </location>
</feature>